<dbReference type="PROSITE" id="PS00195">
    <property type="entry name" value="GLUTAREDOXIN_1"/>
    <property type="match status" value="1"/>
</dbReference>
<evidence type="ECO:0000256" key="2">
    <source>
        <dbReference type="ARBA" id="ARBA00007787"/>
    </source>
</evidence>
<dbReference type="RefSeq" id="WP_169560117.1">
    <property type="nucleotide sequence ID" value="NZ_BSNF01000010.1"/>
</dbReference>
<dbReference type="SUPFAM" id="SSF52833">
    <property type="entry name" value="Thioredoxin-like"/>
    <property type="match status" value="1"/>
</dbReference>
<name>A0ABQ5U808_9PROT</name>
<reference evidence="9" key="2">
    <citation type="submission" date="2023-01" db="EMBL/GenBank/DDBJ databases">
        <title>Draft genome sequence of Sneathiella chinensis strain NBRC 103408.</title>
        <authorList>
            <person name="Sun Q."/>
            <person name="Mori K."/>
        </authorList>
    </citation>
    <scope>NUCLEOTIDE SEQUENCE</scope>
    <source>
        <strain evidence="9">NBRC 103408</strain>
    </source>
</reference>
<dbReference type="PRINTS" id="PR00160">
    <property type="entry name" value="GLUTAREDOXIN"/>
</dbReference>
<feature type="domain" description="Glutaredoxin" evidence="8">
    <location>
        <begin position="4"/>
        <end position="64"/>
    </location>
</feature>
<keyword evidence="7" id="KW-0963">Cytoplasm</keyword>
<gene>
    <name evidence="9" type="ORF">GCM10007924_32700</name>
</gene>
<evidence type="ECO:0000256" key="4">
    <source>
        <dbReference type="ARBA" id="ARBA00022982"/>
    </source>
</evidence>
<comment type="function">
    <text evidence="1 7">Has a glutathione-disulfide oxidoreductase activity in the presence of NADPH and glutathione reductase. Reduces low molecular weight disulfides and proteins.</text>
</comment>
<dbReference type="Pfam" id="PF00462">
    <property type="entry name" value="Glutaredoxin"/>
    <property type="match status" value="1"/>
</dbReference>
<evidence type="ECO:0000313" key="10">
    <source>
        <dbReference type="Proteomes" id="UP001161409"/>
    </source>
</evidence>
<evidence type="ECO:0000256" key="1">
    <source>
        <dbReference type="ARBA" id="ARBA00002549"/>
    </source>
</evidence>
<dbReference type="PROSITE" id="PS51354">
    <property type="entry name" value="GLUTAREDOXIN_2"/>
    <property type="match status" value="1"/>
</dbReference>
<evidence type="ECO:0000256" key="5">
    <source>
        <dbReference type="ARBA" id="ARBA00023157"/>
    </source>
</evidence>
<evidence type="ECO:0000256" key="7">
    <source>
        <dbReference type="RuleBase" id="RU364065"/>
    </source>
</evidence>
<reference evidence="9" key="1">
    <citation type="journal article" date="2014" name="Int. J. Syst. Evol. Microbiol.">
        <title>Complete genome of a new Firmicutes species belonging to the dominant human colonic microbiota ('Ruminococcus bicirculans') reveals two chromosomes and a selective capacity to utilize plant glucans.</title>
        <authorList>
            <consortium name="NISC Comparative Sequencing Program"/>
            <person name="Wegmann U."/>
            <person name="Louis P."/>
            <person name="Goesmann A."/>
            <person name="Henrissat B."/>
            <person name="Duncan S.H."/>
            <person name="Flint H.J."/>
        </authorList>
    </citation>
    <scope>NUCLEOTIDE SEQUENCE</scope>
    <source>
        <strain evidence="9">NBRC 103408</strain>
    </source>
</reference>
<dbReference type="InterPro" id="IPR002109">
    <property type="entry name" value="Glutaredoxin"/>
</dbReference>
<evidence type="ECO:0000259" key="8">
    <source>
        <dbReference type="Pfam" id="PF00462"/>
    </source>
</evidence>
<dbReference type="PANTHER" id="PTHR45694">
    <property type="entry name" value="GLUTAREDOXIN 2"/>
    <property type="match status" value="1"/>
</dbReference>
<keyword evidence="6 7" id="KW-0676">Redox-active center</keyword>
<proteinExistence type="inferred from homology"/>
<keyword evidence="3 7" id="KW-0813">Transport</keyword>
<keyword evidence="10" id="KW-1185">Reference proteome</keyword>
<organism evidence="9 10">
    <name type="scientific">Sneathiella chinensis</name>
    <dbReference type="NCBI Taxonomy" id="349750"/>
    <lineage>
        <taxon>Bacteria</taxon>
        <taxon>Pseudomonadati</taxon>
        <taxon>Pseudomonadota</taxon>
        <taxon>Alphaproteobacteria</taxon>
        <taxon>Sneathiellales</taxon>
        <taxon>Sneathiellaceae</taxon>
        <taxon>Sneathiella</taxon>
    </lineage>
</organism>
<comment type="caution">
    <text evidence="9">The sequence shown here is derived from an EMBL/GenBank/DDBJ whole genome shotgun (WGS) entry which is preliminary data.</text>
</comment>
<comment type="similarity">
    <text evidence="2 7">Belongs to the glutaredoxin family.</text>
</comment>
<dbReference type="InterPro" id="IPR011900">
    <property type="entry name" value="GRX_bact"/>
</dbReference>
<protein>
    <recommendedName>
        <fullName evidence="7">Glutaredoxin</fullName>
    </recommendedName>
</protein>
<dbReference type="EMBL" id="BSNF01000010">
    <property type="protein sequence ID" value="GLQ08048.1"/>
    <property type="molecule type" value="Genomic_DNA"/>
</dbReference>
<dbReference type="InterPro" id="IPR036249">
    <property type="entry name" value="Thioredoxin-like_sf"/>
</dbReference>
<dbReference type="PANTHER" id="PTHR45694:SF18">
    <property type="entry name" value="GLUTAREDOXIN-1-RELATED"/>
    <property type="match status" value="1"/>
</dbReference>
<dbReference type="NCBIfam" id="TIGR02181">
    <property type="entry name" value="GRX_bact"/>
    <property type="match status" value="1"/>
</dbReference>
<sequence>MKSIEIYTSMLCPFCARAKALLKSKGVQFKEIDVTADAALRQVMMKRAEGAHTVPQIFVDDMHIGDCDYIHKLDAAGKLNQILGIA</sequence>
<evidence type="ECO:0000313" key="9">
    <source>
        <dbReference type="EMBL" id="GLQ08048.1"/>
    </source>
</evidence>
<accession>A0ABQ5U808</accession>
<dbReference type="InterPro" id="IPR014025">
    <property type="entry name" value="Glutaredoxin_subgr"/>
</dbReference>
<keyword evidence="4 7" id="KW-0249">Electron transport</keyword>
<dbReference type="InterPro" id="IPR011767">
    <property type="entry name" value="GLR_AS"/>
</dbReference>
<dbReference type="Gene3D" id="3.40.30.10">
    <property type="entry name" value="Glutaredoxin"/>
    <property type="match status" value="1"/>
</dbReference>
<dbReference type="CDD" id="cd03418">
    <property type="entry name" value="GRX_GRXb_1_3_like"/>
    <property type="match status" value="1"/>
</dbReference>
<dbReference type="Proteomes" id="UP001161409">
    <property type="component" value="Unassembled WGS sequence"/>
</dbReference>
<evidence type="ECO:0000256" key="3">
    <source>
        <dbReference type="ARBA" id="ARBA00022448"/>
    </source>
</evidence>
<keyword evidence="5" id="KW-1015">Disulfide bond</keyword>
<evidence type="ECO:0000256" key="6">
    <source>
        <dbReference type="ARBA" id="ARBA00023284"/>
    </source>
</evidence>